<name>A6EVW3_9GAMM</name>
<keyword evidence="2" id="KW-0805">Transcription regulation</keyword>
<dbReference type="Gene3D" id="3.40.190.290">
    <property type="match status" value="1"/>
</dbReference>
<dbReference type="FunFam" id="1.10.10.10:FF:000001">
    <property type="entry name" value="LysR family transcriptional regulator"/>
    <property type="match status" value="1"/>
</dbReference>
<evidence type="ECO:0000256" key="3">
    <source>
        <dbReference type="ARBA" id="ARBA00023125"/>
    </source>
</evidence>
<keyword evidence="7" id="KW-1185">Reference proteome</keyword>
<evidence type="ECO:0000256" key="1">
    <source>
        <dbReference type="ARBA" id="ARBA00009437"/>
    </source>
</evidence>
<dbReference type="RefSeq" id="WP_007152164.1">
    <property type="nucleotide sequence ID" value="NZ_ABCP01000002.1"/>
</dbReference>
<dbReference type="SUPFAM" id="SSF53850">
    <property type="entry name" value="Periplasmic binding protein-like II"/>
    <property type="match status" value="1"/>
</dbReference>
<dbReference type="STRING" id="443152.MDG893_07130"/>
<accession>A6EVW3</accession>
<dbReference type="InterPro" id="IPR036390">
    <property type="entry name" value="WH_DNA-bd_sf"/>
</dbReference>
<evidence type="ECO:0000256" key="4">
    <source>
        <dbReference type="ARBA" id="ARBA00023163"/>
    </source>
</evidence>
<dbReference type="CDD" id="cd05466">
    <property type="entry name" value="PBP2_LTTR_substrate"/>
    <property type="match status" value="1"/>
</dbReference>
<comment type="similarity">
    <text evidence="1">Belongs to the LysR transcriptional regulatory family.</text>
</comment>
<dbReference type="PROSITE" id="PS50931">
    <property type="entry name" value="HTH_LYSR"/>
    <property type="match status" value="1"/>
</dbReference>
<dbReference type="OrthoDB" id="9803735at2"/>
<evidence type="ECO:0000256" key="2">
    <source>
        <dbReference type="ARBA" id="ARBA00023015"/>
    </source>
</evidence>
<dbReference type="AlphaFoldDB" id="A6EVW3"/>
<dbReference type="Proteomes" id="UP000005856">
    <property type="component" value="Unassembled WGS sequence"/>
</dbReference>
<feature type="domain" description="HTH lysR-type" evidence="5">
    <location>
        <begin position="3"/>
        <end position="60"/>
    </location>
</feature>
<evidence type="ECO:0000313" key="6">
    <source>
        <dbReference type="EMBL" id="EDM49150.1"/>
    </source>
</evidence>
<dbReference type="GO" id="GO:0000976">
    <property type="term" value="F:transcription cis-regulatory region binding"/>
    <property type="evidence" value="ECO:0007669"/>
    <property type="project" value="TreeGrafter"/>
</dbReference>
<dbReference type="InterPro" id="IPR000847">
    <property type="entry name" value="LysR_HTH_N"/>
</dbReference>
<proteinExistence type="inferred from homology"/>
<dbReference type="InterPro" id="IPR005119">
    <property type="entry name" value="LysR_subst-bd"/>
</dbReference>
<evidence type="ECO:0000313" key="7">
    <source>
        <dbReference type="Proteomes" id="UP000005856"/>
    </source>
</evidence>
<dbReference type="eggNOG" id="COG0583">
    <property type="taxonomic scope" value="Bacteria"/>
</dbReference>
<dbReference type="PANTHER" id="PTHR30126">
    <property type="entry name" value="HTH-TYPE TRANSCRIPTIONAL REGULATOR"/>
    <property type="match status" value="1"/>
</dbReference>
<dbReference type="Pfam" id="PF03466">
    <property type="entry name" value="LysR_substrate"/>
    <property type="match status" value="1"/>
</dbReference>
<evidence type="ECO:0000259" key="5">
    <source>
        <dbReference type="PROSITE" id="PS50931"/>
    </source>
</evidence>
<protein>
    <submittedName>
        <fullName evidence="6">Transcriptional regulator, LysR-family protein</fullName>
    </submittedName>
</protein>
<dbReference type="InterPro" id="IPR036388">
    <property type="entry name" value="WH-like_DNA-bd_sf"/>
</dbReference>
<dbReference type="Gene3D" id="1.10.10.10">
    <property type="entry name" value="Winged helix-like DNA-binding domain superfamily/Winged helix DNA-binding domain"/>
    <property type="match status" value="1"/>
</dbReference>
<reference evidence="6 7" key="1">
    <citation type="submission" date="2007-06" db="EMBL/GenBank/DDBJ databases">
        <authorList>
            <person name="Green D."/>
            <person name="Ferriera S."/>
            <person name="Johnson J."/>
            <person name="Kravitz S."/>
            <person name="Beeson K."/>
            <person name="Sutton G."/>
            <person name="Rogers Y.-H."/>
            <person name="Friedman R."/>
            <person name="Frazier M."/>
            <person name="Venter J.C."/>
        </authorList>
    </citation>
    <scope>NUCLEOTIDE SEQUENCE [LARGE SCALE GENOMIC DNA]</scope>
    <source>
        <strain evidence="6 7">DG893</strain>
    </source>
</reference>
<organism evidence="6 7">
    <name type="scientific">Marinobacter algicola DG893</name>
    <dbReference type="NCBI Taxonomy" id="443152"/>
    <lineage>
        <taxon>Bacteria</taxon>
        <taxon>Pseudomonadati</taxon>
        <taxon>Pseudomonadota</taxon>
        <taxon>Gammaproteobacteria</taxon>
        <taxon>Pseudomonadales</taxon>
        <taxon>Marinobacteraceae</taxon>
        <taxon>Marinobacter</taxon>
    </lineage>
</organism>
<keyword evidence="4" id="KW-0804">Transcription</keyword>
<gene>
    <name evidence="6" type="ORF">MDG893_07130</name>
</gene>
<sequence length="294" mass="33277">MNIKLDRLKSFLLVAEEANLTRAAARRHSTPSAVSEHLRQLEEEFEVLLFERSKQGMSLTAAGERLLMPVRQVFTAVEDVRNTALSLRSVPHATLRLGLNSPPEYLRVDEVLRRKTDALPHLNLEMKTRASTQIVEQVLSEELDLGYVYGNCEDPRLKVVPLTPVRISVVGPADTELDTLPADFESRRRLPWVWPNRDCPFFDFMKDLLGPQASLSDAATSSDDEYSTVVMVKSGMGFGLVEREFAEQSQSRGGVRIFDDPEMITNLNLICGVRNYERSELRALFDLIVSEWKP</sequence>
<comment type="caution">
    <text evidence="6">The sequence shown here is derived from an EMBL/GenBank/DDBJ whole genome shotgun (WGS) entry which is preliminary data.</text>
</comment>
<dbReference type="EMBL" id="ABCP01000002">
    <property type="protein sequence ID" value="EDM49150.1"/>
    <property type="molecule type" value="Genomic_DNA"/>
</dbReference>
<dbReference type="Pfam" id="PF00126">
    <property type="entry name" value="HTH_1"/>
    <property type="match status" value="1"/>
</dbReference>
<dbReference type="SUPFAM" id="SSF46785">
    <property type="entry name" value="Winged helix' DNA-binding domain"/>
    <property type="match status" value="1"/>
</dbReference>
<dbReference type="PANTHER" id="PTHR30126:SF40">
    <property type="entry name" value="HTH-TYPE TRANSCRIPTIONAL REGULATOR GLTR"/>
    <property type="match status" value="1"/>
</dbReference>
<keyword evidence="3" id="KW-0238">DNA-binding</keyword>
<dbReference type="GO" id="GO:0003700">
    <property type="term" value="F:DNA-binding transcription factor activity"/>
    <property type="evidence" value="ECO:0007669"/>
    <property type="project" value="InterPro"/>
</dbReference>